<dbReference type="Pfam" id="PF00563">
    <property type="entry name" value="EAL"/>
    <property type="match status" value="1"/>
</dbReference>
<dbReference type="CDD" id="cd01949">
    <property type="entry name" value="GGDEF"/>
    <property type="match status" value="1"/>
</dbReference>
<comment type="caution">
    <text evidence="3">The sequence shown here is derived from an EMBL/GenBank/DDBJ whole genome shotgun (WGS) entry which is preliminary data.</text>
</comment>
<keyword evidence="4" id="KW-1185">Reference proteome</keyword>
<name>A0ABS7X154_9GAMM</name>
<dbReference type="PANTHER" id="PTHR33121:SF71">
    <property type="entry name" value="OXYGEN SENSOR PROTEIN DOSP"/>
    <property type="match status" value="1"/>
</dbReference>
<dbReference type="Proteomes" id="UP001319883">
    <property type="component" value="Unassembled WGS sequence"/>
</dbReference>
<sequence>MTALLKRAIARLLLGTSQLTRRSAARLLSSSPGPIAPLPTVDIDALTGVGTHRAALAEIERLIGDRRPFSLIRLSVNNLKTINECLGHAIGDELLVSLARRLQRLTLHDGRLYRLGGDEFLMITDGAQGNDHWREAVDRPLELEGTSLIPSLSISDLHYPEHGDDGHRLMRRSGIALSLARQSHDGYHAYESGLDRHHERERRLLHDMVMAVRKQQLRVVYQPKIRVQDGSVTGFEALMQWQHPQLGLLQPDEFLPLAAASGHMALLGEWLLQHVIAQMADWQARQRPQTIAVNLSAIDLERAGFDMLVSAWLAERGVDPHRLMVEITEQSMMHDPQRTARGLAEWRRQGIQVAIDDFGTGYSSLAQLRQLPLDVLKIDKSFVMDMLEQPEDAMIVDASIALAHRFGLSVIAEGVETPQHLNRLAAVGCDQVQGYLISPGLEADAVLAWLDRYRESPLQATPA</sequence>
<evidence type="ECO:0000259" key="1">
    <source>
        <dbReference type="PROSITE" id="PS50883"/>
    </source>
</evidence>
<organism evidence="3 4">
    <name type="scientific">Modicisalibacter tunisiensis</name>
    <dbReference type="NCBI Taxonomy" id="390637"/>
    <lineage>
        <taxon>Bacteria</taxon>
        <taxon>Pseudomonadati</taxon>
        <taxon>Pseudomonadota</taxon>
        <taxon>Gammaproteobacteria</taxon>
        <taxon>Oceanospirillales</taxon>
        <taxon>Halomonadaceae</taxon>
        <taxon>Modicisalibacter</taxon>
    </lineage>
</organism>
<dbReference type="InterPro" id="IPR035919">
    <property type="entry name" value="EAL_sf"/>
</dbReference>
<dbReference type="NCBIfam" id="TIGR00254">
    <property type="entry name" value="GGDEF"/>
    <property type="match status" value="1"/>
</dbReference>
<dbReference type="SMART" id="SM00267">
    <property type="entry name" value="GGDEF"/>
    <property type="match status" value="1"/>
</dbReference>
<evidence type="ECO:0000313" key="4">
    <source>
        <dbReference type="Proteomes" id="UP001319883"/>
    </source>
</evidence>
<dbReference type="EMBL" id="JAGXFD010000001">
    <property type="protein sequence ID" value="MBZ9568637.1"/>
    <property type="molecule type" value="Genomic_DNA"/>
</dbReference>
<dbReference type="InterPro" id="IPR050706">
    <property type="entry name" value="Cyclic-di-GMP_PDE-like"/>
</dbReference>
<dbReference type="CDD" id="cd01948">
    <property type="entry name" value="EAL"/>
    <property type="match status" value="1"/>
</dbReference>
<dbReference type="SUPFAM" id="SSF141868">
    <property type="entry name" value="EAL domain-like"/>
    <property type="match status" value="1"/>
</dbReference>
<dbReference type="SUPFAM" id="SSF55073">
    <property type="entry name" value="Nucleotide cyclase"/>
    <property type="match status" value="1"/>
</dbReference>
<dbReference type="InterPro" id="IPR001633">
    <property type="entry name" value="EAL_dom"/>
</dbReference>
<dbReference type="RefSeq" id="WP_224421170.1">
    <property type="nucleotide sequence ID" value="NZ_JAGXFD010000001.1"/>
</dbReference>
<evidence type="ECO:0000313" key="3">
    <source>
        <dbReference type="EMBL" id="MBZ9568637.1"/>
    </source>
</evidence>
<accession>A0ABS7X154</accession>
<dbReference type="PANTHER" id="PTHR33121">
    <property type="entry name" value="CYCLIC DI-GMP PHOSPHODIESTERASE PDEF"/>
    <property type="match status" value="1"/>
</dbReference>
<protein>
    <submittedName>
        <fullName evidence="3">Bifunctional diguanylate cyclase/phosphodiesterase</fullName>
    </submittedName>
</protein>
<dbReference type="InterPro" id="IPR029787">
    <property type="entry name" value="Nucleotide_cyclase"/>
</dbReference>
<dbReference type="Gene3D" id="3.20.20.450">
    <property type="entry name" value="EAL domain"/>
    <property type="match status" value="1"/>
</dbReference>
<dbReference type="PROSITE" id="PS50883">
    <property type="entry name" value="EAL"/>
    <property type="match status" value="1"/>
</dbReference>
<reference evidence="3 4" key="1">
    <citation type="submission" date="2021-05" db="EMBL/GenBank/DDBJ databases">
        <title>Petroleum and Energy Research Collection (APPE): ex situ preservation of microbial diversity associated with the oil industry and exploitation of its biotechnological potential.</title>
        <authorList>
            <person name="Paixao C.T.M."/>
            <person name="Gomes M.B."/>
            <person name="Oliveira V.M."/>
        </authorList>
    </citation>
    <scope>NUCLEOTIDE SEQUENCE [LARGE SCALE GENOMIC DNA]</scope>
    <source>
        <strain evidence="3 4">LIT2</strain>
    </source>
</reference>
<evidence type="ECO:0000259" key="2">
    <source>
        <dbReference type="PROSITE" id="PS50887"/>
    </source>
</evidence>
<dbReference type="InterPro" id="IPR000160">
    <property type="entry name" value="GGDEF_dom"/>
</dbReference>
<feature type="domain" description="GGDEF" evidence="2">
    <location>
        <begin position="67"/>
        <end position="195"/>
    </location>
</feature>
<gene>
    <name evidence="3" type="ORF">KGQ91_13250</name>
</gene>
<proteinExistence type="predicted"/>
<feature type="domain" description="EAL" evidence="1">
    <location>
        <begin position="201"/>
        <end position="454"/>
    </location>
</feature>
<dbReference type="Gene3D" id="3.30.70.270">
    <property type="match status" value="1"/>
</dbReference>
<dbReference type="PROSITE" id="PS50887">
    <property type="entry name" value="GGDEF"/>
    <property type="match status" value="1"/>
</dbReference>
<dbReference type="SMART" id="SM00052">
    <property type="entry name" value="EAL"/>
    <property type="match status" value="1"/>
</dbReference>
<dbReference type="InterPro" id="IPR043128">
    <property type="entry name" value="Rev_trsase/Diguanyl_cyclase"/>
</dbReference>
<dbReference type="Pfam" id="PF00990">
    <property type="entry name" value="GGDEF"/>
    <property type="match status" value="1"/>
</dbReference>